<organism evidence="4 5">
    <name type="scientific">Gelidibacter salicanalis</name>
    <dbReference type="NCBI Taxonomy" id="291193"/>
    <lineage>
        <taxon>Bacteria</taxon>
        <taxon>Pseudomonadati</taxon>
        <taxon>Bacteroidota</taxon>
        <taxon>Flavobacteriia</taxon>
        <taxon>Flavobacteriales</taxon>
        <taxon>Flavobacteriaceae</taxon>
        <taxon>Gelidibacter</taxon>
    </lineage>
</organism>
<dbReference type="Gene3D" id="3.40.50.980">
    <property type="match status" value="2"/>
</dbReference>
<dbReference type="PANTHER" id="PTHR44845">
    <property type="entry name" value="CARRIER DOMAIN-CONTAINING PROTEIN"/>
    <property type="match status" value="1"/>
</dbReference>
<comment type="caution">
    <text evidence="4">The sequence shown here is derived from an EMBL/GenBank/DDBJ whole genome shotgun (WGS) entry which is preliminary data.</text>
</comment>
<gene>
    <name evidence="4" type="ORF">JEM65_21335</name>
</gene>
<dbReference type="InterPro" id="IPR000873">
    <property type="entry name" value="AMP-dep_synth/lig_dom"/>
</dbReference>
<proteinExistence type="predicted"/>
<dbReference type="Proteomes" id="UP000662373">
    <property type="component" value="Unassembled WGS sequence"/>
</dbReference>
<evidence type="ECO:0000259" key="3">
    <source>
        <dbReference type="Pfam" id="PF00501"/>
    </source>
</evidence>
<sequence>MSTSSPDRIALQDGSHSMTYGELERKTNQMAHFLQTHGLQRHDFVAVCMNHSPELIVLLLGILKAGGAYVPIDPEYPEERIQFIL</sequence>
<name>A0A934KYX1_9FLAO</name>
<dbReference type="EMBL" id="JAEHJZ010000211">
    <property type="protein sequence ID" value="MBJ7883167.1"/>
    <property type="molecule type" value="Genomic_DNA"/>
</dbReference>
<feature type="non-terminal residue" evidence="4">
    <location>
        <position position="85"/>
    </location>
</feature>
<dbReference type="AlphaFoldDB" id="A0A934KYX1"/>
<dbReference type="SUPFAM" id="SSF56801">
    <property type="entry name" value="Acetyl-CoA synthetase-like"/>
    <property type="match status" value="1"/>
</dbReference>
<keyword evidence="1" id="KW-0596">Phosphopantetheine</keyword>
<evidence type="ECO:0000256" key="1">
    <source>
        <dbReference type="ARBA" id="ARBA00022450"/>
    </source>
</evidence>
<feature type="domain" description="AMP-dependent synthetase/ligase" evidence="3">
    <location>
        <begin position="5"/>
        <end position="85"/>
    </location>
</feature>
<reference evidence="4 5" key="1">
    <citation type="submission" date="2020-09" db="EMBL/GenBank/DDBJ databases">
        <title>Draft genome of Gelidibacter salicanalis PAMC21136.</title>
        <authorList>
            <person name="Park H."/>
        </authorList>
    </citation>
    <scope>NUCLEOTIDE SEQUENCE [LARGE SCALE GENOMIC DNA]</scope>
    <source>
        <strain evidence="4 5">PAMC21136</strain>
    </source>
</reference>
<keyword evidence="2" id="KW-0597">Phosphoprotein</keyword>
<dbReference type="Pfam" id="PF00501">
    <property type="entry name" value="AMP-binding"/>
    <property type="match status" value="1"/>
</dbReference>
<evidence type="ECO:0000313" key="4">
    <source>
        <dbReference type="EMBL" id="MBJ7883167.1"/>
    </source>
</evidence>
<protein>
    <submittedName>
        <fullName evidence="4">AMP-binding protein</fullName>
    </submittedName>
</protein>
<evidence type="ECO:0000256" key="2">
    <source>
        <dbReference type="ARBA" id="ARBA00022553"/>
    </source>
</evidence>
<keyword evidence="5" id="KW-1185">Reference proteome</keyword>
<evidence type="ECO:0000313" key="5">
    <source>
        <dbReference type="Proteomes" id="UP000662373"/>
    </source>
</evidence>
<accession>A0A934KYX1</accession>
<dbReference type="PANTHER" id="PTHR44845:SF7">
    <property type="entry name" value="PLIPASTATIN SYNTHASE SUBUNIT D"/>
    <property type="match status" value="1"/>
</dbReference>